<comment type="caution">
    <text evidence="1">The sequence shown here is derived from an EMBL/GenBank/DDBJ whole genome shotgun (WGS) entry which is preliminary data.</text>
</comment>
<sequence>MTTNGKYIAPHFYRARRRKRAAGGKGEGASLDLGNVRAAEGANVLTPCPRSTCEAAETNEGNTDAVK</sequence>
<reference evidence="1" key="1">
    <citation type="journal article" date="2014" name="Int. J. Syst. Evol. Microbiol.">
        <title>Complete genome sequence of Corynebacterium casei LMG S-19264T (=DSM 44701T), isolated from a smear-ripened cheese.</title>
        <authorList>
            <consortium name="US DOE Joint Genome Institute (JGI-PGF)"/>
            <person name="Walter F."/>
            <person name="Albersmeier A."/>
            <person name="Kalinowski J."/>
            <person name="Ruckert C."/>
        </authorList>
    </citation>
    <scope>NUCLEOTIDE SEQUENCE</scope>
    <source>
        <strain evidence="1">KCTC 32422</strain>
    </source>
</reference>
<keyword evidence="2" id="KW-1185">Reference proteome</keyword>
<dbReference type="Proteomes" id="UP000634139">
    <property type="component" value="Unassembled WGS sequence"/>
</dbReference>
<accession>A0A918RM45</accession>
<protein>
    <submittedName>
        <fullName evidence="1">Uncharacterized protein</fullName>
    </submittedName>
</protein>
<reference evidence="1" key="2">
    <citation type="submission" date="2020-09" db="EMBL/GenBank/DDBJ databases">
        <authorList>
            <person name="Sun Q."/>
            <person name="Kim S."/>
        </authorList>
    </citation>
    <scope>NUCLEOTIDE SEQUENCE</scope>
    <source>
        <strain evidence="1">KCTC 32422</strain>
    </source>
</reference>
<evidence type="ECO:0000313" key="1">
    <source>
        <dbReference type="EMBL" id="GHA04471.1"/>
    </source>
</evidence>
<gene>
    <name evidence="1" type="ORF">GCM10011617_26920</name>
</gene>
<proteinExistence type="predicted"/>
<evidence type="ECO:0000313" key="2">
    <source>
        <dbReference type="Proteomes" id="UP000634139"/>
    </source>
</evidence>
<dbReference type="AlphaFoldDB" id="A0A918RM45"/>
<organism evidence="1 2">
    <name type="scientific">Novosphingobium arvoryzae</name>
    <dbReference type="NCBI Taxonomy" id="1256514"/>
    <lineage>
        <taxon>Bacteria</taxon>
        <taxon>Pseudomonadati</taxon>
        <taxon>Pseudomonadota</taxon>
        <taxon>Alphaproteobacteria</taxon>
        <taxon>Sphingomonadales</taxon>
        <taxon>Sphingomonadaceae</taxon>
        <taxon>Novosphingobium</taxon>
    </lineage>
</organism>
<name>A0A918RM45_9SPHN</name>
<dbReference type="EMBL" id="BMZD01000007">
    <property type="protein sequence ID" value="GHA04471.1"/>
    <property type="molecule type" value="Genomic_DNA"/>
</dbReference>